<dbReference type="InterPro" id="IPR014048">
    <property type="entry name" value="MethylDNA_cys_MeTrfase_DNA-bd"/>
</dbReference>
<dbReference type="EC" id="2.1.1.63" evidence="3"/>
<name>A0A6J7DZ19_9ZZZZ</name>
<evidence type="ECO:0000256" key="5">
    <source>
        <dbReference type="ARBA" id="ARBA00022679"/>
    </source>
</evidence>
<evidence type="ECO:0000256" key="8">
    <source>
        <dbReference type="ARBA" id="ARBA00049348"/>
    </source>
</evidence>
<dbReference type="InterPro" id="IPR001497">
    <property type="entry name" value="MethylDNA_cys_MeTrfase_AS"/>
</dbReference>
<evidence type="ECO:0000256" key="4">
    <source>
        <dbReference type="ARBA" id="ARBA00022603"/>
    </source>
</evidence>
<evidence type="ECO:0000256" key="3">
    <source>
        <dbReference type="ARBA" id="ARBA00011918"/>
    </source>
</evidence>
<feature type="domain" description="Methylated-DNA-[protein]-cysteine S-methyltransferase DNA binding" evidence="9">
    <location>
        <begin position="88"/>
        <end position="167"/>
    </location>
</feature>
<evidence type="ECO:0000256" key="7">
    <source>
        <dbReference type="ARBA" id="ARBA00023204"/>
    </source>
</evidence>
<dbReference type="GO" id="GO:0006281">
    <property type="term" value="P:DNA repair"/>
    <property type="evidence" value="ECO:0007669"/>
    <property type="project" value="UniProtKB-KW"/>
</dbReference>
<evidence type="ECO:0000313" key="10">
    <source>
        <dbReference type="EMBL" id="CAB4874245.1"/>
    </source>
</evidence>
<protein>
    <recommendedName>
        <fullName evidence="3">methylated-DNA--[protein]-cysteine S-methyltransferase</fullName>
        <ecNumber evidence="3">2.1.1.63</ecNumber>
    </recommendedName>
</protein>
<dbReference type="GO" id="GO:0032259">
    <property type="term" value="P:methylation"/>
    <property type="evidence" value="ECO:0007669"/>
    <property type="project" value="UniProtKB-KW"/>
</dbReference>
<keyword evidence="6" id="KW-0227">DNA damage</keyword>
<comment type="catalytic activity">
    <reaction evidence="1">
        <text>a 4-O-methyl-thymidine in DNA + L-cysteinyl-[protein] = a thymidine in DNA + S-methyl-L-cysteinyl-[protein]</text>
        <dbReference type="Rhea" id="RHEA:53428"/>
        <dbReference type="Rhea" id="RHEA-COMP:10131"/>
        <dbReference type="Rhea" id="RHEA-COMP:10132"/>
        <dbReference type="Rhea" id="RHEA-COMP:13555"/>
        <dbReference type="Rhea" id="RHEA-COMP:13556"/>
        <dbReference type="ChEBI" id="CHEBI:29950"/>
        <dbReference type="ChEBI" id="CHEBI:82612"/>
        <dbReference type="ChEBI" id="CHEBI:137386"/>
        <dbReference type="ChEBI" id="CHEBI:137387"/>
        <dbReference type="EC" id="2.1.1.63"/>
    </reaction>
</comment>
<keyword evidence="7" id="KW-0234">DNA repair</keyword>
<dbReference type="AlphaFoldDB" id="A0A6J7DZ19"/>
<evidence type="ECO:0000256" key="2">
    <source>
        <dbReference type="ARBA" id="ARBA00008711"/>
    </source>
</evidence>
<accession>A0A6J7DZ19</accession>
<dbReference type="GO" id="GO:0003908">
    <property type="term" value="F:methylated-DNA-[protein]-cysteine S-methyltransferase activity"/>
    <property type="evidence" value="ECO:0007669"/>
    <property type="project" value="UniProtKB-EC"/>
</dbReference>
<dbReference type="InterPro" id="IPR036217">
    <property type="entry name" value="MethylDNA_cys_MeTrfase_DNAb"/>
</dbReference>
<comment type="catalytic activity">
    <reaction evidence="8">
        <text>a 6-O-methyl-2'-deoxyguanosine in DNA + L-cysteinyl-[protein] = S-methyl-L-cysteinyl-[protein] + a 2'-deoxyguanosine in DNA</text>
        <dbReference type="Rhea" id="RHEA:24000"/>
        <dbReference type="Rhea" id="RHEA-COMP:10131"/>
        <dbReference type="Rhea" id="RHEA-COMP:10132"/>
        <dbReference type="Rhea" id="RHEA-COMP:11367"/>
        <dbReference type="Rhea" id="RHEA-COMP:11368"/>
        <dbReference type="ChEBI" id="CHEBI:29950"/>
        <dbReference type="ChEBI" id="CHEBI:82612"/>
        <dbReference type="ChEBI" id="CHEBI:85445"/>
        <dbReference type="ChEBI" id="CHEBI:85448"/>
        <dbReference type="EC" id="2.1.1.63"/>
    </reaction>
</comment>
<evidence type="ECO:0000256" key="6">
    <source>
        <dbReference type="ARBA" id="ARBA00022763"/>
    </source>
</evidence>
<dbReference type="PROSITE" id="PS00374">
    <property type="entry name" value="MGMT"/>
    <property type="match status" value="1"/>
</dbReference>
<reference evidence="10" key="1">
    <citation type="submission" date="2020-05" db="EMBL/GenBank/DDBJ databases">
        <authorList>
            <person name="Chiriac C."/>
            <person name="Salcher M."/>
            <person name="Ghai R."/>
            <person name="Kavagutti S V."/>
        </authorList>
    </citation>
    <scope>NUCLEOTIDE SEQUENCE</scope>
</reference>
<organism evidence="10">
    <name type="scientific">freshwater metagenome</name>
    <dbReference type="NCBI Taxonomy" id="449393"/>
    <lineage>
        <taxon>unclassified sequences</taxon>
        <taxon>metagenomes</taxon>
        <taxon>ecological metagenomes</taxon>
    </lineage>
</organism>
<dbReference type="PANTHER" id="PTHR10815:SF13">
    <property type="entry name" value="METHYLATED-DNA--PROTEIN-CYSTEINE METHYLTRANSFERASE"/>
    <property type="match status" value="1"/>
</dbReference>
<keyword evidence="4" id="KW-0489">Methyltransferase</keyword>
<dbReference type="NCBIfam" id="TIGR00589">
    <property type="entry name" value="ogt"/>
    <property type="match status" value="1"/>
</dbReference>
<sequence>MTHLRSFAMPILTYTTAKVPGGTIAVVVTNGVVVASSYRGIDDIRSRLAPEFTYKKCDLPVIKDVLERYCGGELTALDEVEVSQPGGPFQLEVWSAMRTIEPGTIDSYGGLARRAGRPNAYRAVGTACSSNLVAPFVPCHRVVAASGLGGYGYGLAVKKALLKHEGVTYE</sequence>
<gene>
    <name evidence="10" type="ORF">UFOPK3425_00809</name>
</gene>
<comment type="similarity">
    <text evidence="2">Belongs to the MGMT family.</text>
</comment>
<dbReference type="CDD" id="cd06445">
    <property type="entry name" value="ATase"/>
    <property type="match status" value="1"/>
</dbReference>
<dbReference type="Pfam" id="PF01035">
    <property type="entry name" value="DNA_binding_1"/>
    <property type="match status" value="1"/>
</dbReference>
<keyword evidence="5" id="KW-0808">Transferase</keyword>
<dbReference type="Gene3D" id="1.10.10.10">
    <property type="entry name" value="Winged helix-like DNA-binding domain superfamily/Winged helix DNA-binding domain"/>
    <property type="match status" value="1"/>
</dbReference>
<dbReference type="InterPro" id="IPR036388">
    <property type="entry name" value="WH-like_DNA-bd_sf"/>
</dbReference>
<dbReference type="SUPFAM" id="SSF46767">
    <property type="entry name" value="Methylated DNA-protein cysteine methyltransferase, C-terminal domain"/>
    <property type="match status" value="1"/>
</dbReference>
<proteinExistence type="inferred from homology"/>
<dbReference type="PANTHER" id="PTHR10815">
    <property type="entry name" value="METHYLATED-DNA--PROTEIN-CYSTEINE METHYLTRANSFERASE"/>
    <property type="match status" value="1"/>
</dbReference>
<dbReference type="FunFam" id="1.10.10.10:FF:000214">
    <property type="entry name" value="Methylated-DNA--protein-cysteine methyltransferase"/>
    <property type="match status" value="1"/>
</dbReference>
<evidence type="ECO:0000259" key="9">
    <source>
        <dbReference type="Pfam" id="PF01035"/>
    </source>
</evidence>
<dbReference type="EMBL" id="CAFBLV010000151">
    <property type="protein sequence ID" value="CAB4874245.1"/>
    <property type="molecule type" value="Genomic_DNA"/>
</dbReference>
<evidence type="ECO:0000256" key="1">
    <source>
        <dbReference type="ARBA" id="ARBA00001286"/>
    </source>
</evidence>